<reference evidence="3" key="1">
    <citation type="submission" date="2017-02" db="UniProtKB">
        <authorList>
            <consortium name="WormBaseParasite"/>
        </authorList>
    </citation>
    <scope>IDENTIFICATION</scope>
</reference>
<protein>
    <submittedName>
        <fullName evidence="3">Fork-head domain-containing protein</fullName>
    </submittedName>
</protein>
<evidence type="ECO:0000313" key="2">
    <source>
        <dbReference type="Proteomes" id="UP000050640"/>
    </source>
</evidence>
<feature type="compositionally biased region" description="Basic and acidic residues" evidence="1">
    <location>
        <begin position="1"/>
        <end position="20"/>
    </location>
</feature>
<dbReference type="AlphaFoldDB" id="A0A0R3RVJ5"/>
<organism evidence="2 3">
    <name type="scientific">Elaeophora elaphi</name>
    <dbReference type="NCBI Taxonomy" id="1147741"/>
    <lineage>
        <taxon>Eukaryota</taxon>
        <taxon>Metazoa</taxon>
        <taxon>Ecdysozoa</taxon>
        <taxon>Nematoda</taxon>
        <taxon>Chromadorea</taxon>
        <taxon>Rhabditida</taxon>
        <taxon>Spirurina</taxon>
        <taxon>Spiruromorpha</taxon>
        <taxon>Filarioidea</taxon>
        <taxon>Onchocercidae</taxon>
        <taxon>Elaeophora</taxon>
    </lineage>
</organism>
<proteinExistence type="predicted"/>
<name>A0A0R3RVJ5_9BILA</name>
<evidence type="ECO:0000256" key="1">
    <source>
        <dbReference type="SAM" id="MobiDB-lite"/>
    </source>
</evidence>
<keyword evidence="2" id="KW-1185">Reference proteome</keyword>
<feature type="region of interest" description="Disordered" evidence="1">
    <location>
        <begin position="1"/>
        <end position="44"/>
    </location>
</feature>
<evidence type="ECO:0000313" key="3">
    <source>
        <dbReference type="WBParaSite" id="EEL_0000613201-mRNA-1"/>
    </source>
</evidence>
<dbReference type="WBParaSite" id="EEL_0000613201-mRNA-1">
    <property type="protein sequence ID" value="EEL_0000613201-mRNA-1"/>
    <property type="gene ID" value="EEL_0000613201"/>
</dbReference>
<sequence>MSKRRSDNEPKAGCSKDRDTTISQSDDDSRDVRGGSSSCEKTKYRTRAEEWPPHFLEEVKKILTSHTLLNTPSSYYQPLSKTPAAFYGWAALNRSSNTGPWW</sequence>
<dbReference type="Proteomes" id="UP000050640">
    <property type="component" value="Unplaced"/>
</dbReference>
<accession>A0A0R3RVJ5</accession>